<protein>
    <recommendedName>
        <fullName evidence="2">ATP-grasp domain-containing protein</fullName>
    </recommendedName>
</protein>
<dbReference type="RefSeq" id="WP_047943037.1">
    <property type="nucleotide sequence ID" value="NZ_JARTLH010000045.1"/>
</dbReference>
<dbReference type="Pfam" id="PF14398">
    <property type="entry name" value="ATPgrasp_YheCD"/>
    <property type="match status" value="1"/>
</dbReference>
<dbReference type="Proteomes" id="UP000036045">
    <property type="component" value="Unassembled WGS sequence"/>
</dbReference>
<name>A0A0J1II28_NIACI</name>
<keyword evidence="1" id="KW-0067">ATP-binding</keyword>
<dbReference type="PROSITE" id="PS50975">
    <property type="entry name" value="ATP_GRASP"/>
    <property type="match status" value="1"/>
</dbReference>
<evidence type="ECO:0000256" key="1">
    <source>
        <dbReference type="PROSITE-ProRule" id="PRU00409"/>
    </source>
</evidence>
<keyword evidence="4" id="KW-1185">Reference proteome</keyword>
<gene>
    <name evidence="3" type="ORF">ABW02_14710</name>
</gene>
<organism evidence="3 4">
    <name type="scientific">Niallia circulans</name>
    <name type="common">Bacillus circulans</name>
    <dbReference type="NCBI Taxonomy" id="1397"/>
    <lineage>
        <taxon>Bacteria</taxon>
        <taxon>Bacillati</taxon>
        <taxon>Bacillota</taxon>
        <taxon>Bacilli</taxon>
        <taxon>Bacillales</taxon>
        <taxon>Bacillaceae</taxon>
        <taxon>Niallia</taxon>
    </lineage>
</organism>
<dbReference type="GO" id="GO:0046872">
    <property type="term" value="F:metal ion binding"/>
    <property type="evidence" value="ECO:0007669"/>
    <property type="project" value="InterPro"/>
</dbReference>
<dbReference type="InterPro" id="IPR026838">
    <property type="entry name" value="YheC/D"/>
</dbReference>
<accession>A0A0J1II28</accession>
<dbReference type="OrthoDB" id="7869153at2"/>
<dbReference type="EMBL" id="LDPH01000014">
    <property type="protein sequence ID" value="KLV25628.1"/>
    <property type="molecule type" value="Genomic_DNA"/>
</dbReference>
<dbReference type="InterPro" id="IPR011761">
    <property type="entry name" value="ATP-grasp"/>
</dbReference>
<feature type="domain" description="ATP-grasp" evidence="2">
    <location>
        <begin position="216"/>
        <end position="451"/>
    </location>
</feature>
<dbReference type="SUPFAM" id="SSF56059">
    <property type="entry name" value="Glutathione synthetase ATP-binding domain-like"/>
    <property type="match status" value="1"/>
</dbReference>
<evidence type="ECO:0000313" key="4">
    <source>
        <dbReference type="Proteomes" id="UP000036045"/>
    </source>
</evidence>
<dbReference type="PATRIC" id="fig|1397.4.peg.1113"/>
<proteinExistence type="predicted"/>
<evidence type="ECO:0000259" key="2">
    <source>
        <dbReference type="PROSITE" id="PS50975"/>
    </source>
</evidence>
<reference evidence="3 4" key="1">
    <citation type="submission" date="2015-05" db="EMBL/GenBank/DDBJ databases">
        <title>Whole genome sequence and identification of bacterial endophytes from Costus igneus.</title>
        <authorList>
            <person name="Lee Y.P."/>
            <person name="Gan H.M."/>
            <person name="Eng W."/>
            <person name="Wheatley M.S."/>
            <person name="Caraballo A."/>
            <person name="Polter S."/>
            <person name="Savka M.A."/>
            <person name="Hudson A.O."/>
        </authorList>
    </citation>
    <scope>NUCLEOTIDE SEQUENCE [LARGE SCALE GENOMIC DNA]</scope>
    <source>
        <strain evidence="3 4">RIT379</strain>
    </source>
</reference>
<dbReference type="AlphaFoldDB" id="A0A0J1II28"/>
<comment type="caution">
    <text evidence="3">The sequence shown here is derived from an EMBL/GenBank/DDBJ whole genome shotgun (WGS) entry which is preliminary data.</text>
</comment>
<keyword evidence="1" id="KW-0547">Nucleotide-binding</keyword>
<sequence length="462" mass="52977">MTLKFLQLTKKDDFQKTLKGLSIAISPSLLKFLQVDLHDAVYVCIAKMLIPVNVQTHSLEKQDIVFSTDLEKNLPIPKEINTYLLPYYHKNQIIHLGPVIGILTEVNDDKEDISFPAIQHLCKELTEELTQIGGFFYLFGLQHVQDDFVHGYFFANNTWSKQPFPYPNVVYNRLHSRKAEASTSFLKLKKILEDKEIPIFNSKFFSKDETYQLLVKDAAAALHLPVTEPLTAENLHFMLKHFPVLYVKPVHGSQGRNIIHIESINNNSIATISSGKKKGKSQLFTEEKKLWKWLERYSKRRSYICQQGIDFQKWQGRALDFRILCHKNYQGNWTITSTVARIAQKNAIVANLAQGAEMKPAKAVLNELLHTENAEQKLEELKILAIKIANLLNKNTDGYLGELGIDIGMDKQGHLWIIEVNSKPSKKLEEHIEKTRPSTKALLEYFITLSFSPCLKELSDDE</sequence>
<evidence type="ECO:0000313" key="3">
    <source>
        <dbReference type="EMBL" id="KLV25628.1"/>
    </source>
</evidence>
<dbReference type="Gene3D" id="3.30.470.20">
    <property type="entry name" value="ATP-grasp fold, B domain"/>
    <property type="match status" value="1"/>
</dbReference>
<dbReference type="GO" id="GO:0005524">
    <property type="term" value="F:ATP binding"/>
    <property type="evidence" value="ECO:0007669"/>
    <property type="project" value="UniProtKB-UniRule"/>
</dbReference>